<name>A0A0M0J5C0_9EUKA</name>
<proteinExistence type="predicted"/>
<gene>
    <name evidence="1" type="ORF">Ctob_002069</name>
</gene>
<protein>
    <submittedName>
        <fullName evidence="1">RNA ligase</fullName>
    </submittedName>
</protein>
<evidence type="ECO:0000313" key="1">
    <source>
        <dbReference type="EMBL" id="KOO21502.1"/>
    </source>
</evidence>
<dbReference type="Proteomes" id="UP000037460">
    <property type="component" value="Unassembled WGS sequence"/>
</dbReference>
<dbReference type="OrthoDB" id="1912039at2759"/>
<dbReference type="PANTHER" id="PTHR35460:SF1">
    <property type="entry name" value="TRNA LIGASE 1"/>
    <property type="match status" value="1"/>
</dbReference>
<dbReference type="GO" id="GO:0006388">
    <property type="term" value="P:tRNA splicing, via endonucleolytic cleavage and ligation"/>
    <property type="evidence" value="ECO:0007669"/>
    <property type="project" value="InterPro"/>
</dbReference>
<accession>A0A0M0J5C0</accession>
<keyword evidence="1" id="KW-0436">Ligase</keyword>
<evidence type="ECO:0000313" key="2">
    <source>
        <dbReference type="Proteomes" id="UP000037460"/>
    </source>
</evidence>
<sequence>MLLGTPRLKAHFFPKFDNQSEGARLKHDPNCVDAKCLAVTKKHSGHLVMAPPFYSKNGCANRYSRMGALLLRAHFVAVFPGAGDERFAAWWAHAEENGLCYSFECVVPRILGDHGATPEAAYMVLTCISHTGSGGTFLSPAQLLKLATVWRLPVNEVTFVPWAHAGAVEDALHAARWTMLDADASALLAGQGVQQRFLSHVYAHRVTLKAYNYNGYRQLQVDVGDDQIFFGWKMHIALGGVAPLYRGMVVQYDGFEPPPLDVVMATADAHAWGADVALSKAVPPTSLPGARVLGIAKLKCLNYLMRTFGVRNVLPMLIDRGAAAYVAATERFLKIWGVPTEHHERLRTTFSQWAREVALLGAAVASSDDERVRGGKFDSVLASLLQKHELVGYDKNVPNADGLAKFFKVLGSVENEHRIAVRVIPVVPAYLDHDIAWARVGARTASHHALNIHTIAGGESEAYNVFKNIFFDACTAFQPQAAQLPGAIVSDAFWRYILAKAKPFAADLPSARAGEKRSGPGSTTERRVAFWEVSAIDGLPAALQFKLQQEIYHVTDTASLVGCAPRDAAEVLRALRSGDLSPEWDVTSIGPTTPAEVFAQVRIVS</sequence>
<organism evidence="1 2">
    <name type="scientific">Chrysochromulina tobinii</name>
    <dbReference type="NCBI Taxonomy" id="1460289"/>
    <lineage>
        <taxon>Eukaryota</taxon>
        <taxon>Haptista</taxon>
        <taxon>Haptophyta</taxon>
        <taxon>Prymnesiophyceae</taxon>
        <taxon>Prymnesiales</taxon>
        <taxon>Chrysochromulinaceae</taxon>
        <taxon>Chrysochromulina</taxon>
    </lineage>
</organism>
<dbReference type="PANTHER" id="PTHR35460">
    <property type="entry name" value="TRNA LIGASE 1"/>
    <property type="match status" value="1"/>
</dbReference>
<keyword evidence="2" id="KW-1185">Reference proteome</keyword>
<reference evidence="2" key="1">
    <citation type="journal article" date="2015" name="PLoS Genet.">
        <title>Genome Sequence and Transcriptome Analyses of Chrysochromulina tobin: Metabolic Tools for Enhanced Algal Fitness in the Prominent Order Prymnesiales (Haptophyceae).</title>
        <authorList>
            <person name="Hovde B.T."/>
            <person name="Deodato C.R."/>
            <person name="Hunsperger H.M."/>
            <person name="Ryken S.A."/>
            <person name="Yost W."/>
            <person name="Jha R.K."/>
            <person name="Patterson J."/>
            <person name="Monnat R.J. Jr."/>
            <person name="Barlow S.B."/>
            <person name="Starkenburg S.R."/>
            <person name="Cattolico R.A."/>
        </authorList>
    </citation>
    <scope>NUCLEOTIDE SEQUENCE</scope>
    <source>
        <strain evidence="2">CCMP291</strain>
    </source>
</reference>
<comment type="caution">
    <text evidence="1">The sequence shown here is derived from an EMBL/GenBank/DDBJ whole genome shotgun (WGS) entry which is preliminary data.</text>
</comment>
<dbReference type="EMBL" id="JWZX01003358">
    <property type="protein sequence ID" value="KOO21502.1"/>
    <property type="molecule type" value="Genomic_DNA"/>
</dbReference>
<dbReference type="AlphaFoldDB" id="A0A0M0J5C0"/>
<dbReference type="InterPro" id="IPR038837">
    <property type="entry name" value="tRNA_ligase_1"/>
</dbReference>
<dbReference type="GO" id="GO:0003972">
    <property type="term" value="F:RNA ligase (ATP) activity"/>
    <property type="evidence" value="ECO:0007669"/>
    <property type="project" value="InterPro"/>
</dbReference>